<protein>
    <recommendedName>
        <fullName evidence="3">HTH tetR-type domain-containing protein</fullName>
    </recommendedName>
</protein>
<feature type="domain" description="HTH tetR-type" evidence="3">
    <location>
        <begin position="20"/>
        <end position="80"/>
    </location>
</feature>
<evidence type="ECO:0000259" key="3">
    <source>
        <dbReference type="PROSITE" id="PS50977"/>
    </source>
</evidence>
<sequence>MSVSSRGRLYGGETAEERIAHRRRKLVEAGMNLFGSADSGSVRVKDVVAEAGLTERYFYESFSDLEALFDVAHELTMKALEEDVEKALANAPAEPVARISIAMRTIVDSLVADPRMIRIQFVEALGRGGRAGVRRNELYVRSAENYIKWSGPSPGSFMTSPAETRMKAVAVAGAVGELLISWAEGVLDLTPAELADFLIGMYWRISLP</sequence>
<evidence type="ECO:0000313" key="5">
    <source>
        <dbReference type="Proteomes" id="UP000019150"/>
    </source>
</evidence>
<dbReference type="EMBL" id="CP006850">
    <property type="protein sequence ID" value="AHH18400.1"/>
    <property type="molecule type" value="Genomic_DNA"/>
</dbReference>
<evidence type="ECO:0000313" key="4">
    <source>
        <dbReference type="EMBL" id="AHH18400.1"/>
    </source>
</evidence>
<evidence type="ECO:0000256" key="2">
    <source>
        <dbReference type="PROSITE-ProRule" id="PRU00335"/>
    </source>
</evidence>
<dbReference type="KEGG" id="nno:NONO_c36130"/>
<dbReference type="Gene3D" id="1.10.357.10">
    <property type="entry name" value="Tetracycline Repressor, domain 2"/>
    <property type="match status" value="1"/>
</dbReference>
<keyword evidence="1 2" id="KW-0238">DNA-binding</keyword>
<dbReference type="eggNOG" id="COG1309">
    <property type="taxonomic scope" value="Bacteria"/>
</dbReference>
<gene>
    <name evidence="4" type="ORF">NONO_c36130</name>
</gene>
<dbReference type="InterPro" id="IPR009057">
    <property type="entry name" value="Homeodomain-like_sf"/>
</dbReference>
<keyword evidence="5" id="KW-1185">Reference proteome</keyword>
<dbReference type="AlphaFoldDB" id="W5TGF0"/>
<feature type="DNA-binding region" description="H-T-H motif" evidence="2">
    <location>
        <begin position="43"/>
        <end position="62"/>
    </location>
</feature>
<dbReference type="OrthoDB" id="4802216at2"/>
<dbReference type="SUPFAM" id="SSF46689">
    <property type="entry name" value="Homeodomain-like"/>
    <property type="match status" value="1"/>
</dbReference>
<dbReference type="PATRIC" id="fig|1415166.3.peg.3707"/>
<reference evidence="4 5" key="1">
    <citation type="journal article" date="2014" name="Appl. Environ. Microbiol.">
        <title>Insights into the Microbial Degradation of Rubber and Gutta-Percha by Analysis of the Complete Genome of Nocardia nova SH22a.</title>
        <authorList>
            <person name="Luo Q."/>
            <person name="Hiessl S."/>
            <person name="Poehlein A."/>
            <person name="Daniel R."/>
            <person name="Steinbuchel A."/>
        </authorList>
    </citation>
    <scope>NUCLEOTIDE SEQUENCE [LARGE SCALE GENOMIC DNA]</scope>
    <source>
        <strain evidence="4">SH22a</strain>
    </source>
</reference>
<name>W5TGF0_9NOCA</name>
<proteinExistence type="predicted"/>
<evidence type="ECO:0000256" key="1">
    <source>
        <dbReference type="ARBA" id="ARBA00023125"/>
    </source>
</evidence>
<dbReference type="Proteomes" id="UP000019150">
    <property type="component" value="Chromosome"/>
</dbReference>
<dbReference type="GO" id="GO:0003677">
    <property type="term" value="F:DNA binding"/>
    <property type="evidence" value="ECO:0007669"/>
    <property type="project" value="UniProtKB-UniRule"/>
</dbReference>
<dbReference type="STRING" id="1415166.NONO_c36130"/>
<dbReference type="InterPro" id="IPR001647">
    <property type="entry name" value="HTH_TetR"/>
</dbReference>
<organism evidence="4 5">
    <name type="scientific">Nocardia nova SH22a</name>
    <dbReference type="NCBI Taxonomy" id="1415166"/>
    <lineage>
        <taxon>Bacteria</taxon>
        <taxon>Bacillati</taxon>
        <taxon>Actinomycetota</taxon>
        <taxon>Actinomycetes</taxon>
        <taxon>Mycobacteriales</taxon>
        <taxon>Nocardiaceae</taxon>
        <taxon>Nocardia</taxon>
    </lineage>
</organism>
<dbReference type="PROSITE" id="PS50977">
    <property type="entry name" value="HTH_TETR_2"/>
    <property type="match status" value="1"/>
</dbReference>
<accession>W5TGF0</accession>
<dbReference type="Gene3D" id="1.10.10.60">
    <property type="entry name" value="Homeodomain-like"/>
    <property type="match status" value="1"/>
</dbReference>
<dbReference type="HOGENOM" id="CLU_069356_13_2_11"/>